<protein>
    <submittedName>
        <fullName evidence="1">Uncharacterized protein</fullName>
    </submittedName>
</protein>
<dbReference type="Proteomes" id="UP000839526">
    <property type="component" value="Unassembled WGS sequence"/>
</dbReference>
<dbReference type="AlphaFoldDB" id="A0A403T246"/>
<reference evidence="1" key="1">
    <citation type="submission" date="2018-10" db="EMBL/GenBank/DDBJ databases">
        <authorList>
            <consortium name="PulseNet: The National Subtyping Network for Foodborne Disease Surveillance"/>
            <person name="Tarr C.L."/>
            <person name="Trees E."/>
            <person name="Katz L.S."/>
            <person name="Carleton-Romer H.A."/>
            <person name="Stroika S."/>
            <person name="Kucerova Z."/>
            <person name="Roache K.F."/>
            <person name="Sabol A.L."/>
            <person name="Besser J."/>
            <person name="Gerner-Smidt P."/>
        </authorList>
    </citation>
    <scope>NUCLEOTIDE SEQUENCE [LARGE SCALE GENOMIC DNA]</scope>
    <source>
        <strain evidence="1">PNUSAS052121</strain>
    </source>
</reference>
<proteinExistence type="predicted"/>
<name>A0A403T246_SALER</name>
<gene>
    <name evidence="1" type="ORF">D9O31_15260</name>
</gene>
<sequence length="117" mass="13317">MRLTNNKKTILSYFEPDNHEWVTLEIGSPPFDVSGVTFLLYGSYHNRHNLESARRTLEAMVKDGLLERIRIRETRNTLHGETTATVIRYGLPGQCAVVRDSDGEKDAIDGECIRLPE</sequence>
<organism evidence="1">
    <name type="scientific">Salmonella enterica</name>
    <name type="common">Salmonella choleraesuis</name>
    <dbReference type="NCBI Taxonomy" id="28901"/>
    <lineage>
        <taxon>Bacteria</taxon>
        <taxon>Pseudomonadati</taxon>
        <taxon>Pseudomonadota</taxon>
        <taxon>Gammaproteobacteria</taxon>
        <taxon>Enterobacterales</taxon>
        <taxon>Enterobacteriaceae</taxon>
        <taxon>Salmonella</taxon>
    </lineage>
</organism>
<comment type="caution">
    <text evidence="1">The sequence shown here is derived from an EMBL/GenBank/DDBJ whole genome shotgun (WGS) entry which is preliminary data.</text>
</comment>
<accession>A0A403T246</accession>
<dbReference type="EMBL" id="RWAH01000013">
    <property type="protein sequence ID" value="MMS77873.1"/>
    <property type="molecule type" value="Genomic_DNA"/>
</dbReference>
<evidence type="ECO:0000313" key="1">
    <source>
        <dbReference type="EMBL" id="MMS77873.1"/>
    </source>
</evidence>